<proteinExistence type="predicted"/>
<keyword evidence="4" id="KW-0548">Nucleotidyltransferase</keyword>
<dbReference type="PROSITE" id="PS50522">
    <property type="entry name" value="RDRP_PHAGE"/>
    <property type="match status" value="1"/>
</dbReference>
<evidence type="ECO:0000256" key="5">
    <source>
        <dbReference type="ARBA" id="ARBA00022741"/>
    </source>
</evidence>
<dbReference type="EMBL" id="MN035143">
    <property type="protein sequence ID" value="QDH89959.1"/>
    <property type="molecule type" value="Genomic_RNA"/>
</dbReference>
<organism evidence="11">
    <name type="scientific">Leviviridae sp</name>
    <dbReference type="NCBI Taxonomy" id="2027243"/>
    <lineage>
        <taxon>Viruses</taxon>
        <taxon>Riboviria</taxon>
        <taxon>Orthornavirae</taxon>
        <taxon>Lenarviricota</taxon>
        <taxon>Leviviricetes</taxon>
        <taxon>Norzivirales</taxon>
        <taxon>Fiersviridae</taxon>
    </lineage>
</organism>
<evidence type="ECO:0000256" key="9">
    <source>
        <dbReference type="PIRSR" id="PIRSR605093-1"/>
    </source>
</evidence>
<dbReference type="InterPro" id="IPR005093">
    <property type="entry name" value="RNArep_beta"/>
</dbReference>
<dbReference type="Pfam" id="PF03431">
    <property type="entry name" value="RNA_replicase_B"/>
    <property type="match status" value="1"/>
</dbReference>
<dbReference type="GO" id="GO:0003968">
    <property type="term" value="F:RNA-directed RNA polymerase activity"/>
    <property type="evidence" value="ECO:0007669"/>
    <property type="project" value="UniProtKB-KW"/>
</dbReference>
<dbReference type="GO" id="GO:0000166">
    <property type="term" value="F:nucleotide binding"/>
    <property type="evidence" value="ECO:0007669"/>
    <property type="project" value="UniProtKB-KW"/>
</dbReference>
<evidence type="ECO:0000256" key="4">
    <source>
        <dbReference type="ARBA" id="ARBA00022695"/>
    </source>
</evidence>
<sequence length="572" mass="64588">MHSDIHSDMGEVFFALCKKVDSPVSLGAWLRYKYSHAELASMEINPRDYTNADSFKLDYSVVSLLLKWKGLKTNVDLDDAALQKFTLAEVNCAETNKRFRRLETVRNGRLHGYLHSAQRKISSLLGPFSRFCIDQKYGWGPGACLGIPKRRAFIDTKMCELPITVSRSARSLLRNEIETDLHWSASILKVIPDGPYCLLDSVFHLEDACRIDTVPKNAKTNRVIAVEPRGNSFLQKGFGGYIRSKLRTVGVNLDDQTVNQRWASQAHRLGLATLDLKAASDTVSKEVVYHLLPYDWASSMDAVRSRKAVMPSGSTVVLEKFSSMGNGFTFELESLIFWALASSVSEAHVRSGVVAVYGDDIIVDSSITTELCLLLQFCGFEVNDQKSFFSGRFFESCGKHYFDDVDVTPAYQKEELNSVLERIRFGNRLIRLAGRFGGRLSLNSSFETAWRANYRLGFHLFRGQIPFGASGDDAWLVPYGDFDLTDWNLKQFHIDSSIRCRVLSERNRRLFADDRSLLAWSLRKGVGREASTWLDILPEGYWGEVEVVHKPAKLVVAVRAIELPGEFDAVWH</sequence>
<dbReference type="InterPro" id="IPR007096">
    <property type="entry name" value="RNA-dir_Rpol_cat_phage"/>
</dbReference>
<comment type="cofactor">
    <cofactor evidence="9">
        <name>Mg(2+)</name>
        <dbReference type="ChEBI" id="CHEBI:18420"/>
    </cofactor>
    <text evidence="9">Binds 2 Mg(2+) per subunit.</text>
</comment>
<keyword evidence="3" id="KW-0808">Transferase</keyword>
<dbReference type="GO" id="GO:0039694">
    <property type="term" value="P:viral RNA genome replication"/>
    <property type="evidence" value="ECO:0007669"/>
    <property type="project" value="InterPro"/>
</dbReference>
<keyword evidence="2 11" id="KW-0696">RNA-directed RNA polymerase</keyword>
<comment type="catalytic activity">
    <reaction evidence="8">
        <text>RNA(n) + a ribonucleoside 5'-triphosphate = RNA(n+1) + diphosphate</text>
        <dbReference type="Rhea" id="RHEA:21248"/>
        <dbReference type="Rhea" id="RHEA-COMP:14527"/>
        <dbReference type="Rhea" id="RHEA-COMP:17342"/>
        <dbReference type="ChEBI" id="CHEBI:33019"/>
        <dbReference type="ChEBI" id="CHEBI:61557"/>
        <dbReference type="ChEBI" id="CHEBI:140395"/>
        <dbReference type="EC" id="2.7.7.48"/>
    </reaction>
</comment>
<evidence type="ECO:0000256" key="6">
    <source>
        <dbReference type="ARBA" id="ARBA00022953"/>
    </source>
</evidence>
<feature type="binding site" evidence="9">
    <location>
        <position position="360"/>
    </location>
    <ligand>
        <name>Mg(2+)</name>
        <dbReference type="ChEBI" id="CHEBI:18420"/>
        <label>2</label>
    </ligand>
</feature>
<accession>A0A514D8M0</accession>
<feature type="binding site" evidence="9">
    <location>
        <position position="359"/>
    </location>
    <ligand>
        <name>Mg(2+)</name>
        <dbReference type="ChEBI" id="CHEBI:18420"/>
        <label>2</label>
    </ligand>
</feature>
<evidence type="ECO:0000256" key="1">
    <source>
        <dbReference type="ARBA" id="ARBA00012494"/>
    </source>
</evidence>
<evidence type="ECO:0000256" key="3">
    <source>
        <dbReference type="ARBA" id="ARBA00022679"/>
    </source>
</evidence>
<evidence type="ECO:0000256" key="2">
    <source>
        <dbReference type="ARBA" id="ARBA00022484"/>
    </source>
</evidence>
<reference evidence="11" key="1">
    <citation type="submission" date="2019-05" db="EMBL/GenBank/DDBJ databases">
        <title>Metatranscriptomic reconstruction reveals RNA viruses with the potential to shape carbon cycling in soil.</title>
        <authorList>
            <person name="Starr E.P."/>
            <person name="Nuccio E."/>
            <person name="Pett-Ridge J."/>
            <person name="Banfield J.F."/>
            <person name="Firestone M.K."/>
        </authorList>
    </citation>
    <scope>NUCLEOTIDE SEQUENCE</scope>
    <source>
        <strain evidence="11">H4_Rhizo_Litter_21_scaffold_657</strain>
    </source>
</reference>
<feature type="binding site" evidence="9">
    <location>
        <position position="275"/>
    </location>
    <ligand>
        <name>Mg(2+)</name>
        <dbReference type="ChEBI" id="CHEBI:18420"/>
        <label>2</label>
    </ligand>
</feature>
<evidence type="ECO:0000313" key="11">
    <source>
        <dbReference type="EMBL" id="QDH89959.1"/>
    </source>
</evidence>
<keyword evidence="5" id="KW-0547">Nucleotide-binding</keyword>
<dbReference type="GO" id="GO:0046872">
    <property type="term" value="F:metal ion binding"/>
    <property type="evidence" value="ECO:0007669"/>
    <property type="project" value="UniProtKB-KW"/>
</dbReference>
<protein>
    <recommendedName>
        <fullName evidence="1">RNA-directed RNA polymerase</fullName>
        <ecNumber evidence="1">2.7.7.48</ecNumber>
    </recommendedName>
    <alternativeName>
        <fullName evidence="7">RNA replicase beta chain</fullName>
    </alternativeName>
</protein>
<keyword evidence="6" id="KW-0693">Viral RNA replication</keyword>
<evidence type="ECO:0000256" key="7">
    <source>
        <dbReference type="ARBA" id="ARBA00030248"/>
    </source>
</evidence>
<evidence type="ECO:0000256" key="8">
    <source>
        <dbReference type="ARBA" id="ARBA00048744"/>
    </source>
</evidence>
<feature type="domain" description="RdRp catalytic" evidence="10">
    <location>
        <begin position="260"/>
        <end position="391"/>
    </location>
</feature>
<evidence type="ECO:0000259" key="10">
    <source>
        <dbReference type="PROSITE" id="PS50522"/>
    </source>
</evidence>
<keyword evidence="9" id="KW-0460">Magnesium</keyword>
<gene>
    <name evidence="11" type="ORF">H4RhizoLitter21657_000003</name>
</gene>
<keyword evidence="9" id="KW-0479">Metal-binding</keyword>
<dbReference type="InterPro" id="IPR043502">
    <property type="entry name" value="DNA/RNA_pol_sf"/>
</dbReference>
<name>A0A514D8M0_9VIRU</name>
<dbReference type="SUPFAM" id="SSF56672">
    <property type="entry name" value="DNA/RNA polymerases"/>
    <property type="match status" value="1"/>
</dbReference>
<dbReference type="EC" id="2.7.7.48" evidence="1"/>